<keyword evidence="3" id="KW-1185">Reference proteome</keyword>
<sequence>MVKRVVAIPTDAGRAPSHLPTSFSHKGENKPWPLAASRRTGSLTDVHRDVEPQGCRDAMDSFQRKGETVHTPPGTPSSGPAKYMWSLGQFSKKDHWMEKDSWIDLDRGYLGSEKASFI</sequence>
<name>A0A3M0KSS2_HIRRU</name>
<evidence type="ECO:0000313" key="3">
    <source>
        <dbReference type="Proteomes" id="UP000269221"/>
    </source>
</evidence>
<dbReference type="EMBL" id="QRBI01000105">
    <property type="protein sequence ID" value="RMC14424.1"/>
    <property type="molecule type" value="Genomic_DNA"/>
</dbReference>
<organism evidence="2 3">
    <name type="scientific">Hirundo rustica rustica</name>
    <dbReference type="NCBI Taxonomy" id="333673"/>
    <lineage>
        <taxon>Eukaryota</taxon>
        <taxon>Metazoa</taxon>
        <taxon>Chordata</taxon>
        <taxon>Craniata</taxon>
        <taxon>Vertebrata</taxon>
        <taxon>Euteleostomi</taxon>
        <taxon>Archelosauria</taxon>
        <taxon>Archosauria</taxon>
        <taxon>Dinosauria</taxon>
        <taxon>Saurischia</taxon>
        <taxon>Theropoda</taxon>
        <taxon>Coelurosauria</taxon>
        <taxon>Aves</taxon>
        <taxon>Neognathae</taxon>
        <taxon>Neoaves</taxon>
        <taxon>Telluraves</taxon>
        <taxon>Australaves</taxon>
        <taxon>Passeriformes</taxon>
        <taxon>Sylvioidea</taxon>
        <taxon>Hirundinidae</taxon>
        <taxon>Hirundo</taxon>
    </lineage>
</organism>
<accession>A0A3M0KSS2</accession>
<feature type="region of interest" description="Disordered" evidence="1">
    <location>
        <begin position="1"/>
        <end position="49"/>
    </location>
</feature>
<comment type="caution">
    <text evidence="2">The sequence shown here is derived from an EMBL/GenBank/DDBJ whole genome shotgun (WGS) entry which is preliminary data.</text>
</comment>
<proteinExistence type="predicted"/>
<gene>
    <name evidence="2" type="ORF">DUI87_09520</name>
</gene>
<reference evidence="2 3" key="1">
    <citation type="submission" date="2018-07" db="EMBL/GenBank/DDBJ databases">
        <title>A high quality draft genome assembly of the barn swallow (H. rustica rustica).</title>
        <authorList>
            <person name="Formenti G."/>
            <person name="Chiara M."/>
            <person name="Poveda L."/>
            <person name="Francoijs K.-J."/>
            <person name="Bonisoli-Alquati A."/>
            <person name="Canova L."/>
            <person name="Gianfranceschi L."/>
            <person name="Horner D.S."/>
            <person name="Saino N."/>
        </authorList>
    </citation>
    <scope>NUCLEOTIDE SEQUENCE [LARGE SCALE GENOMIC DNA]</scope>
    <source>
        <strain evidence="2">Chelidonia</strain>
        <tissue evidence="2">Blood</tissue>
    </source>
</reference>
<evidence type="ECO:0000256" key="1">
    <source>
        <dbReference type="SAM" id="MobiDB-lite"/>
    </source>
</evidence>
<dbReference type="AlphaFoldDB" id="A0A3M0KSS2"/>
<feature type="region of interest" description="Disordered" evidence="1">
    <location>
        <begin position="62"/>
        <end position="81"/>
    </location>
</feature>
<evidence type="ECO:0000313" key="2">
    <source>
        <dbReference type="EMBL" id="RMC14424.1"/>
    </source>
</evidence>
<protein>
    <submittedName>
        <fullName evidence="2">Uncharacterized protein</fullName>
    </submittedName>
</protein>
<dbReference type="Proteomes" id="UP000269221">
    <property type="component" value="Unassembled WGS sequence"/>
</dbReference>